<dbReference type="Gene3D" id="1.10.287.550">
    <property type="entry name" value="Helix hairpin bin"/>
    <property type="match status" value="1"/>
</dbReference>
<evidence type="ECO:0000256" key="1">
    <source>
        <dbReference type="ARBA" id="ARBA00001913"/>
    </source>
</evidence>
<dbReference type="Gene3D" id="3.30.1120.10">
    <property type="match status" value="1"/>
</dbReference>
<dbReference type="PROSITE" id="PS00149">
    <property type="entry name" value="SULFATASE_2"/>
    <property type="match status" value="1"/>
</dbReference>
<proteinExistence type="inferred from homology"/>
<sequence>MWPELILISVLLLSLVCGEVNVAHPNPSEHIISASTYSTTTTTSHTKRPNIIIMMADDLGYGDVGMTGNDTIRTPNIDSIATKGVKFTHHLAASSVCSPSRAAFLTGRYPIRSGVAPSGLLRVMTFVASAGGLPQNETTMPEILKEAGYSTALIGKWHLGINCEWQGDFCHHPLNHGFDYFYGLPLTNLKDFSGDGNTVMLMAKPNMNVGLGCTVLVGTLVTLLLRRKKLVHKAGFYALLFLTTVPIGVFYLVMCDMTFINSVIMRDFDYIEQPIRFDNLSQRLVSEALEYLTARSHSGQPFMLFMSFVQVHTYLHTADRFKGRSRHGRYGDNVEELDWCVGELLKAVRRLGMQNDTLIYFTSDQGGHVEERGLDGQREGGWNGIFKGGKCMGGMEGALRVPTAMMWPGVVPAGRVVHQPTSLMDVLPTLCHVLDVPLPANRVIDGRNVWPLITGRADETPHDVMFHYCGRDIHAARYSPKDENAVWKVHFATPKWRAGTQGCDFVCPCYGSTWIQWHDPPLMFDLVSDPAETTVVNVSSDAKYEAILRHIDEAKLAHKQSLVEVESQYSFYNTMWWPWLQPCCNYPWCDCHDEKYDNFSYPYTDNDAWS</sequence>
<protein>
    <submittedName>
        <fullName evidence="10">Arylsulfatase H-like</fullName>
    </submittedName>
</protein>
<evidence type="ECO:0000256" key="3">
    <source>
        <dbReference type="ARBA" id="ARBA00022723"/>
    </source>
</evidence>
<feature type="transmembrane region" description="Helical" evidence="6">
    <location>
        <begin position="207"/>
        <end position="225"/>
    </location>
</feature>
<dbReference type="PANTHER" id="PTHR42693:SF49">
    <property type="entry name" value="SULFATASE N-TERMINAL DOMAIN-CONTAINING PROTEIN"/>
    <property type="match status" value="1"/>
</dbReference>
<keyword evidence="4" id="KW-0378">Hydrolase</keyword>
<dbReference type="Gene3D" id="3.40.720.10">
    <property type="entry name" value="Alkaline Phosphatase, subunit A"/>
    <property type="match status" value="1"/>
</dbReference>
<comment type="cofactor">
    <cofactor evidence="1">
        <name>Ca(2+)</name>
        <dbReference type="ChEBI" id="CHEBI:29108"/>
    </cofactor>
</comment>
<keyword evidence="6" id="KW-0812">Transmembrane</keyword>
<dbReference type="InterPro" id="IPR017850">
    <property type="entry name" value="Alkaline_phosphatase_core_sf"/>
</dbReference>
<dbReference type="SUPFAM" id="SSF53649">
    <property type="entry name" value="Alkaline phosphatase-like"/>
    <property type="match status" value="1"/>
</dbReference>
<keyword evidence="5" id="KW-0106">Calcium</keyword>
<name>A0ABM1EP98_PRICU</name>
<feature type="domain" description="Sulfatase N-terminal" evidence="8">
    <location>
        <begin position="49"/>
        <end position="435"/>
    </location>
</feature>
<evidence type="ECO:0000256" key="6">
    <source>
        <dbReference type="SAM" id="Phobius"/>
    </source>
</evidence>
<evidence type="ECO:0000256" key="5">
    <source>
        <dbReference type="ARBA" id="ARBA00022837"/>
    </source>
</evidence>
<keyword evidence="6" id="KW-0472">Membrane</keyword>
<feature type="chain" id="PRO_5046572409" evidence="7">
    <location>
        <begin position="19"/>
        <end position="610"/>
    </location>
</feature>
<gene>
    <name evidence="10" type="primary">LOC106814231</name>
</gene>
<reference evidence="10" key="1">
    <citation type="submission" date="2025-08" db="UniProtKB">
        <authorList>
            <consortium name="RefSeq"/>
        </authorList>
    </citation>
    <scope>IDENTIFICATION</scope>
</reference>
<evidence type="ECO:0000259" key="8">
    <source>
        <dbReference type="Pfam" id="PF00884"/>
    </source>
</evidence>
<dbReference type="GeneID" id="106814231"/>
<evidence type="ECO:0000256" key="4">
    <source>
        <dbReference type="ARBA" id="ARBA00022801"/>
    </source>
</evidence>
<keyword evidence="6" id="KW-1133">Transmembrane helix</keyword>
<dbReference type="PROSITE" id="PS00523">
    <property type="entry name" value="SULFATASE_1"/>
    <property type="match status" value="1"/>
</dbReference>
<organism evidence="9 10">
    <name type="scientific">Priapulus caudatus</name>
    <name type="common">Priapulid worm</name>
    <dbReference type="NCBI Taxonomy" id="37621"/>
    <lineage>
        <taxon>Eukaryota</taxon>
        <taxon>Metazoa</taxon>
        <taxon>Ecdysozoa</taxon>
        <taxon>Scalidophora</taxon>
        <taxon>Priapulida</taxon>
        <taxon>Priapulimorpha</taxon>
        <taxon>Priapulimorphida</taxon>
        <taxon>Priapulidae</taxon>
        <taxon>Priapulus</taxon>
    </lineage>
</organism>
<dbReference type="InterPro" id="IPR024607">
    <property type="entry name" value="Sulfatase_CS"/>
</dbReference>
<accession>A0ABM1EP98</accession>
<dbReference type="InterPro" id="IPR050738">
    <property type="entry name" value="Sulfatase"/>
</dbReference>
<keyword evidence="3" id="KW-0479">Metal-binding</keyword>
<evidence type="ECO:0000313" key="10">
    <source>
        <dbReference type="RefSeq" id="XP_014674019.1"/>
    </source>
</evidence>
<dbReference type="Pfam" id="PF00884">
    <property type="entry name" value="Sulfatase"/>
    <property type="match status" value="1"/>
</dbReference>
<keyword evidence="7" id="KW-0732">Signal</keyword>
<dbReference type="Proteomes" id="UP000695022">
    <property type="component" value="Unplaced"/>
</dbReference>
<dbReference type="Pfam" id="PF14707">
    <property type="entry name" value="Sulfatase_C"/>
    <property type="match status" value="1"/>
</dbReference>
<evidence type="ECO:0000256" key="2">
    <source>
        <dbReference type="ARBA" id="ARBA00008779"/>
    </source>
</evidence>
<feature type="transmembrane region" description="Helical" evidence="6">
    <location>
        <begin position="234"/>
        <end position="254"/>
    </location>
</feature>
<comment type="similarity">
    <text evidence="2">Belongs to the sulfatase family.</text>
</comment>
<dbReference type="PANTHER" id="PTHR42693">
    <property type="entry name" value="ARYLSULFATASE FAMILY MEMBER"/>
    <property type="match status" value="1"/>
</dbReference>
<feature type="signal peptide" evidence="7">
    <location>
        <begin position="1"/>
        <end position="18"/>
    </location>
</feature>
<dbReference type="InterPro" id="IPR000917">
    <property type="entry name" value="Sulfatase_N"/>
</dbReference>
<keyword evidence="9" id="KW-1185">Reference proteome</keyword>
<evidence type="ECO:0000256" key="7">
    <source>
        <dbReference type="SAM" id="SignalP"/>
    </source>
</evidence>
<evidence type="ECO:0000313" key="9">
    <source>
        <dbReference type="Proteomes" id="UP000695022"/>
    </source>
</evidence>
<dbReference type="RefSeq" id="XP_014674019.1">
    <property type="nucleotide sequence ID" value="XM_014818533.1"/>
</dbReference>